<evidence type="ECO:0000313" key="3">
    <source>
        <dbReference type="Proteomes" id="UP000184476"/>
    </source>
</evidence>
<dbReference type="AlphaFoldDB" id="A0A1M4V3Z6"/>
<dbReference type="InterPro" id="IPR016977">
    <property type="entry name" value="ComGF"/>
</dbReference>
<keyword evidence="3" id="KW-1185">Reference proteome</keyword>
<protein>
    <submittedName>
        <fullName evidence="2">Putative Competence protein ComGF</fullName>
    </submittedName>
</protein>
<evidence type="ECO:0000313" key="2">
    <source>
        <dbReference type="EMBL" id="SHE63711.1"/>
    </source>
</evidence>
<gene>
    <name evidence="2" type="ORF">SAMN05444392_102158</name>
</gene>
<sequence>MKEGNQGFTYLEFVLSIGLTTLLIPILFMLLFIFCKEAQQESITQRQQMQGDRFRMQIQQEIPFGSLFSSARNECQFMNDQGIFVRYMLKKDQLIRQVYQNSSGWRGHMVMLPTIQKLSLRCDDQEFRLKVTLVGLKEPLSILLQTDSKRDD</sequence>
<reference evidence="2 3" key="1">
    <citation type="submission" date="2016-11" db="EMBL/GenBank/DDBJ databases">
        <authorList>
            <person name="Jaros S."/>
            <person name="Januszkiewicz K."/>
            <person name="Wedrychowicz H."/>
        </authorList>
    </citation>
    <scope>NUCLEOTIDE SEQUENCE [LARGE SCALE GENOMIC DNA]</scope>
    <source>
        <strain evidence="2 3">DSM 44666</strain>
    </source>
</reference>
<organism evidence="2 3">
    <name type="scientific">Seinonella peptonophila</name>
    <dbReference type="NCBI Taxonomy" id="112248"/>
    <lineage>
        <taxon>Bacteria</taxon>
        <taxon>Bacillati</taxon>
        <taxon>Bacillota</taxon>
        <taxon>Bacilli</taxon>
        <taxon>Bacillales</taxon>
        <taxon>Thermoactinomycetaceae</taxon>
        <taxon>Seinonella</taxon>
    </lineage>
</organism>
<name>A0A1M4V3Z6_9BACL</name>
<dbReference type="STRING" id="112248.SAMN05444392_102158"/>
<proteinExistence type="predicted"/>
<feature type="transmembrane region" description="Helical" evidence="1">
    <location>
        <begin position="13"/>
        <end position="35"/>
    </location>
</feature>
<keyword evidence="1" id="KW-0472">Membrane</keyword>
<keyword evidence="1" id="KW-0812">Transmembrane</keyword>
<keyword evidence="1" id="KW-1133">Transmembrane helix</keyword>
<dbReference type="EMBL" id="FQVL01000002">
    <property type="protein sequence ID" value="SHE63711.1"/>
    <property type="molecule type" value="Genomic_DNA"/>
</dbReference>
<accession>A0A1M4V3Z6</accession>
<evidence type="ECO:0000256" key="1">
    <source>
        <dbReference type="SAM" id="Phobius"/>
    </source>
</evidence>
<dbReference type="Pfam" id="PF15980">
    <property type="entry name" value="ComGF"/>
    <property type="match status" value="1"/>
</dbReference>
<dbReference type="Proteomes" id="UP000184476">
    <property type="component" value="Unassembled WGS sequence"/>
</dbReference>